<evidence type="ECO:0000259" key="3">
    <source>
        <dbReference type="Pfam" id="PF01370"/>
    </source>
</evidence>
<evidence type="ECO:0000256" key="2">
    <source>
        <dbReference type="ARBA" id="ARBA00023445"/>
    </source>
</evidence>
<organism evidence="4 5">
    <name type="scientific">[Candida] railenensis</name>
    <dbReference type="NCBI Taxonomy" id="45579"/>
    <lineage>
        <taxon>Eukaryota</taxon>
        <taxon>Fungi</taxon>
        <taxon>Dikarya</taxon>
        <taxon>Ascomycota</taxon>
        <taxon>Saccharomycotina</taxon>
        <taxon>Pichiomycetes</taxon>
        <taxon>Debaryomycetaceae</taxon>
        <taxon>Kurtzmaniella</taxon>
    </lineage>
</organism>
<dbReference type="PANTHER" id="PTHR10366">
    <property type="entry name" value="NAD DEPENDENT EPIMERASE/DEHYDRATASE"/>
    <property type="match status" value="1"/>
</dbReference>
<dbReference type="EMBL" id="CAKXYY010000001">
    <property type="protein sequence ID" value="CAH2350419.1"/>
    <property type="molecule type" value="Genomic_DNA"/>
</dbReference>
<dbReference type="Gene3D" id="3.40.50.720">
    <property type="entry name" value="NAD(P)-binding Rossmann-like Domain"/>
    <property type="match status" value="1"/>
</dbReference>
<dbReference type="FunFam" id="3.40.50.720:FF:000191">
    <property type="entry name" value="Methylglyoxal reductase (NADPH-dependent)"/>
    <property type="match status" value="1"/>
</dbReference>
<comment type="similarity">
    <text evidence="2">Belongs to the NAD(P)-dependent epimerase/dehydratase family. Dihydroflavonol-4-reductase subfamily.</text>
</comment>
<keyword evidence="5" id="KW-1185">Reference proteome</keyword>
<dbReference type="GO" id="GO:0016616">
    <property type="term" value="F:oxidoreductase activity, acting on the CH-OH group of donors, NAD or NADP as acceptor"/>
    <property type="evidence" value="ECO:0007669"/>
    <property type="project" value="TreeGrafter"/>
</dbReference>
<reference evidence="4" key="1">
    <citation type="submission" date="2022-03" db="EMBL/GenBank/DDBJ databases">
        <authorList>
            <person name="Legras J.-L."/>
            <person name="Devillers H."/>
            <person name="Grondin C."/>
        </authorList>
    </citation>
    <scope>NUCLEOTIDE SEQUENCE</scope>
    <source>
        <strain evidence="4">CLIB 1423</strain>
    </source>
</reference>
<evidence type="ECO:0000313" key="4">
    <source>
        <dbReference type="EMBL" id="CAH2350419.1"/>
    </source>
</evidence>
<sequence>MAATSVFVSGATGYIAQHVILQLIAKGYKVVGTVRSTEKGEDLKKKLKSDNFTYEIVKDIGVEGAFDEALKAHPEVTVFLHTASPFHFNVTDPEKDLLIPAVEGTKNALSAIATYGPQIKKVVVTSSYAAIGHHDVDAVASNTFTEDSWNEITWERSKGNALDGYYGSKTFAEKAAWDFVKEKKPNFTLSTVNPVYVFGPQAFASDATGTLNTSAEVINSILKLKSDDEVPSSAAAFIDVRDVAEAHLVAFENKDVEGQRLLLSSGRFTGQDILDIVNENFSKYVKGRIPTGVPGSGAEKIKTLATIDNSKTRKIIGHDFIGLKKTVVDTIQQVLDTNGSI</sequence>
<dbReference type="Pfam" id="PF01370">
    <property type="entry name" value="Epimerase"/>
    <property type="match status" value="1"/>
</dbReference>
<evidence type="ECO:0000256" key="1">
    <source>
        <dbReference type="ARBA" id="ARBA00023002"/>
    </source>
</evidence>
<name>A0A9P0QKQ6_9ASCO</name>
<proteinExistence type="inferred from homology"/>
<feature type="domain" description="NAD-dependent epimerase/dehydratase" evidence="3">
    <location>
        <begin position="6"/>
        <end position="256"/>
    </location>
</feature>
<keyword evidence="1" id="KW-0560">Oxidoreductase</keyword>
<dbReference type="AlphaFoldDB" id="A0A9P0QKQ6"/>
<dbReference type="Proteomes" id="UP000837801">
    <property type="component" value="Unassembled WGS sequence"/>
</dbReference>
<accession>A0A9P0QKQ6</accession>
<gene>
    <name evidence="4" type="ORF">CLIB1423_01S09692</name>
</gene>
<dbReference type="InterPro" id="IPR050425">
    <property type="entry name" value="NAD(P)_dehydrat-like"/>
</dbReference>
<evidence type="ECO:0000313" key="5">
    <source>
        <dbReference type="Proteomes" id="UP000837801"/>
    </source>
</evidence>
<dbReference type="InterPro" id="IPR036291">
    <property type="entry name" value="NAD(P)-bd_dom_sf"/>
</dbReference>
<dbReference type="SUPFAM" id="SSF51735">
    <property type="entry name" value="NAD(P)-binding Rossmann-fold domains"/>
    <property type="match status" value="1"/>
</dbReference>
<protein>
    <submittedName>
        <fullName evidence="4">NADPH-dependent methylglyoxal reductase Grp2p</fullName>
    </submittedName>
</protein>
<dbReference type="OrthoDB" id="2735536at2759"/>
<dbReference type="PANTHER" id="PTHR10366:SF564">
    <property type="entry name" value="STEROL-4-ALPHA-CARBOXYLATE 3-DEHYDROGENASE, DECARBOXYLATING"/>
    <property type="match status" value="1"/>
</dbReference>
<dbReference type="CDD" id="cd05227">
    <property type="entry name" value="AR_SDR_e"/>
    <property type="match status" value="1"/>
</dbReference>
<comment type="caution">
    <text evidence="4">The sequence shown here is derived from an EMBL/GenBank/DDBJ whole genome shotgun (WGS) entry which is preliminary data.</text>
</comment>
<dbReference type="InterPro" id="IPR001509">
    <property type="entry name" value="Epimerase_deHydtase"/>
</dbReference>